<evidence type="ECO:0000256" key="1">
    <source>
        <dbReference type="SAM" id="Phobius"/>
    </source>
</evidence>
<sequence length="52" mass="6006">MEVIRKMLTNYLSILQNLREEHSLLFVMHVFFVGGAVLTLLLVLLAGVFRLF</sequence>
<gene>
    <name evidence="2" type="ORF">METZ01_LOCUS195055</name>
</gene>
<proteinExistence type="predicted"/>
<reference evidence="2" key="1">
    <citation type="submission" date="2018-05" db="EMBL/GenBank/DDBJ databases">
        <authorList>
            <person name="Lanie J.A."/>
            <person name="Ng W.-L."/>
            <person name="Kazmierczak K.M."/>
            <person name="Andrzejewski T.M."/>
            <person name="Davidsen T.M."/>
            <person name="Wayne K.J."/>
            <person name="Tettelin H."/>
            <person name="Glass J.I."/>
            <person name="Rusch D."/>
            <person name="Podicherti R."/>
            <person name="Tsui H.-C.T."/>
            <person name="Winkler M.E."/>
        </authorList>
    </citation>
    <scope>NUCLEOTIDE SEQUENCE</scope>
</reference>
<accession>A0A382DWU0</accession>
<dbReference type="EMBL" id="UINC01041227">
    <property type="protein sequence ID" value="SVB42201.1"/>
    <property type="molecule type" value="Genomic_DNA"/>
</dbReference>
<protein>
    <submittedName>
        <fullName evidence="2">Uncharacterized protein</fullName>
    </submittedName>
</protein>
<feature type="transmembrane region" description="Helical" evidence="1">
    <location>
        <begin position="24"/>
        <end position="49"/>
    </location>
</feature>
<dbReference type="AlphaFoldDB" id="A0A382DWU0"/>
<organism evidence="2">
    <name type="scientific">marine metagenome</name>
    <dbReference type="NCBI Taxonomy" id="408172"/>
    <lineage>
        <taxon>unclassified sequences</taxon>
        <taxon>metagenomes</taxon>
        <taxon>ecological metagenomes</taxon>
    </lineage>
</organism>
<name>A0A382DWU0_9ZZZZ</name>
<keyword evidence="1" id="KW-1133">Transmembrane helix</keyword>
<keyword evidence="1" id="KW-0472">Membrane</keyword>
<evidence type="ECO:0000313" key="2">
    <source>
        <dbReference type="EMBL" id="SVB42201.1"/>
    </source>
</evidence>
<keyword evidence="1" id="KW-0812">Transmembrane</keyword>